<gene>
    <name evidence="1" type="primary">Acey_s0128.g1424</name>
    <name evidence="1" type="ORF">Y032_0128g1424</name>
</gene>
<organism evidence="1 2">
    <name type="scientific">Ancylostoma ceylanicum</name>
    <dbReference type="NCBI Taxonomy" id="53326"/>
    <lineage>
        <taxon>Eukaryota</taxon>
        <taxon>Metazoa</taxon>
        <taxon>Ecdysozoa</taxon>
        <taxon>Nematoda</taxon>
        <taxon>Chromadorea</taxon>
        <taxon>Rhabditida</taxon>
        <taxon>Rhabditina</taxon>
        <taxon>Rhabditomorpha</taxon>
        <taxon>Strongyloidea</taxon>
        <taxon>Ancylostomatidae</taxon>
        <taxon>Ancylostomatinae</taxon>
        <taxon>Ancylostoma</taxon>
    </lineage>
</organism>
<accession>A0A016T7U4</accession>
<comment type="caution">
    <text evidence="1">The sequence shown here is derived from an EMBL/GenBank/DDBJ whole genome shotgun (WGS) entry which is preliminary data.</text>
</comment>
<name>A0A016T7U4_9BILA</name>
<reference evidence="2" key="1">
    <citation type="journal article" date="2015" name="Nat. Genet.">
        <title>The genome and transcriptome of the zoonotic hookworm Ancylostoma ceylanicum identify infection-specific gene families.</title>
        <authorList>
            <person name="Schwarz E.M."/>
            <person name="Hu Y."/>
            <person name="Antoshechkin I."/>
            <person name="Miller M.M."/>
            <person name="Sternberg P.W."/>
            <person name="Aroian R.V."/>
        </authorList>
    </citation>
    <scope>NUCLEOTIDE SEQUENCE</scope>
    <source>
        <strain evidence="2">HY135</strain>
    </source>
</reference>
<protein>
    <submittedName>
        <fullName evidence="1">Uncharacterized protein</fullName>
    </submittedName>
</protein>
<proteinExistence type="predicted"/>
<dbReference type="EMBL" id="JARK01001464">
    <property type="protein sequence ID" value="EYB98747.1"/>
    <property type="molecule type" value="Genomic_DNA"/>
</dbReference>
<evidence type="ECO:0000313" key="1">
    <source>
        <dbReference type="EMBL" id="EYB98747.1"/>
    </source>
</evidence>
<dbReference type="Proteomes" id="UP000024635">
    <property type="component" value="Unassembled WGS sequence"/>
</dbReference>
<sequence>MQHMKHCWAGHLLRRNDDKWSFQMAPKKQDETTETITDTIGRFVYKTFQVTRRATLDASRQESCGMEKLWFPLRKLSAERERQSTIK</sequence>
<dbReference type="AlphaFoldDB" id="A0A016T7U4"/>
<evidence type="ECO:0000313" key="2">
    <source>
        <dbReference type="Proteomes" id="UP000024635"/>
    </source>
</evidence>
<keyword evidence="2" id="KW-1185">Reference proteome</keyword>